<gene>
    <name evidence="7" type="ORF">O3P69_015236</name>
</gene>
<accession>A0AAW0T393</accession>
<dbReference type="SMART" id="SM00054">
    <property type="entry name" value="EFh"/>
    <property type="match status" value="3"/>
</dbReference>
<dbReference type="AlphaFoldDB" id="A0AAW0T393"/>
<feature type="domain" description="EF-hand" evidence="6">
    <location>
        <begin position="134"/>
        <end position="169"/>
    </location>
</feature>
<dbReference type="InterPro" id="IPR028846">
    <property type="entry name" value="Recoverin"/>
</dbReference>
<keyword evidence="3" id="KW-0677">Repeat</keyword>
<evidence type="ECO:0000256" key="1">
    <source>
        <dbReference type="ARBA" id="ARBA00006049"/>
    </source>
</evidence>
<feature type="region of interest" description="Disordered" evidence="5">
    <location>
        <begin position="1"/>
        <end position="45"/>
    </location>
</feature>
<dbReference type="FunFam" id="1.10.238.10:FF:000009">
    <property type="entry name" value="Visinin-like protein 1"/>
    <property type="match status" value="1"/>
</dbReference>
<comment type="similarity">
    <text evidence="1">Belongs to the recoverin family.</text>
</comment>
<dbReference type="Pfam" id="PF13499">
    <property type="entry name" value="EF-hand_7"/>
    <property type="match status" value="1"/>
</dbReference>
<evidence type="ECO:0000256" key="4">
    <source>
        <dbReference type="ARBA" id="ARBA00022837"/>
    </source>
</evidence>
<reference evidence="7 8" key="1">
    <citation type="submission" date="2023-03" db="EMBL/GenBank/DDBJ databases">
        <title>High-quality genome of Scylla paramamosain provides insights in environmental adaptation.</title>
        <authorList>
            <person name="Zhang L."/>
        </authorList>
    </citation>
    <scope>NUCLEOTIDE SEQUENCE [LARGE SCALE GENOMIC DNA]</scope>
    <source>
        <strain evidence="7">LZ_2023a</strain>
        <tissue evidence="7">Muscle</tissue>
    </source>
</reference>
<feature type="compositionally biased region" description="Gly residues" evidence="5">
    <location>
        <begin position="1"/>
        <end position="13"/>
    </location>
</feature>
<keyword evidence="4" id="KW-0106">Calcium</keyword>
<keyword evidence="8" id="KW-1185">Reference proteome</keyword>
<evidence type="ECO:0000256" key="5">
    <source>
        <dbReference type="SAM" id="MobiDB-lite"/>
    </source>
</evidence>
<dbReference type="Proteomes" id="UP001487740">
    <property type="component" value="Unassembled WGS sequence"/>
</dbReference>
<feature type="domain" description="EF-hand" evidence="6">
    <location>
        <begin position="170"/>
        <end position="205"/>
    </location>
</feature>
<dbReference type="SUPFAM" id="SSF47473">
    <property type="entry name" value="EF-hand"/>
    <property type="match status" value="1"/>
</dbReference>
<evidence type="ECO:0000313" key="8">
    <source>
        <dbReference type="Proteomes" id="UP001487740"/>
    </source>
</evidence>
<dbReference type="Gene3D" id="1.10.238.10">
    <property type="entry name" value="EF-hand"/>
    <property type="match status" value="1"/>
</dbReference>
<dbReference type="InterPro" id="IPR011992">
    <property type="entry name" value="EF-hand-dom_pair"/>
</dbReference>
<dbReference type="PANTHER" id="PTHR23055">
    <property type="entry name" value="CALCIUM BINDING PROTEINS"/>
    <property type="match status" value="1"/>
</dbReference>
<evidence type="ECO:0000259" key="6">
    <source>
        <dbReference type="PROSITE" id="PS50222"/>
    </source>
</evidence>
<evidence type="ECO:0000256" key="3">
    <source>
        <dbReference type="ARBA" id="ARBA00022737"/>
    </source>
</evidence>
<feature type="compositionally biased region" description="Polar residues" evidence="5">
    <location>
        <begin position="16"/>
        <end position="27"/>
    </location>
</feature>
<protein>
    <recommendedName>
        <fullName evidence="6">EF-hand domain-containing protein</fullName>
    </recommendedName>
</protein>
<feature type="compositionally biased region" description="Low complexity" evidence="5">
    <location>
        <begin position="28"/>
        <end position="45"/>
    </location>
</feature>
<organism evidence="7 8">
    <name type="scientific">Scylla paramamosain</name>
    <name type="common">Mud crab</name>
    <dbReference type="NCBI Taxonomy" id="85552"/>
    <lineage>
        <taxon>Eukaryota</taxon>
        <taxon>Metazoa</taxon>
        <taxon>Ecdysozoa</taxon>
        <taxon>Arthropoda</taxon>
        <taxon>Crustacea</taxon>
        <taxon>Multicrustacea</taxon>
        <taxon>Malacostraca</taxon>
        <taxon>Eumalacostraca</taxon>
        <taxon>Eucarida</taxon>
        <taxon>Decapoda</taxon>
        <taxon>Pleocyemata</taxon>
        <taxon>Brachyura</taxon>
        <taxon>Eubrachyura</taxon>
        <taxon>Portunoidea</taxon>
        <taxon>Portunidae</taxon>
        <taxon>Portuninae</taxon>
        <taxon>Scylla</taxon>
    </lineage>
</organism>
<sequence length="285" mass="31632">MYGMVGGGGGASGTGSNKSNSRRNTQYRSSANAAAGASSGGVSRPSRSLYRRLLTFIKQAWTGVKFGSDTELDIIEQEPRYRPEDINALCRTTHFTRAELQRLYRSFKDRCPTGVVREDAFKELYFQMFPKGASSSKYPHYVFNNLDKESTGIINFEDMIKLLSRLSRGSLDDRLKWIFSLYDLNGDGCITRQEMTDVVQAVYDLMGKHTDTPVDEQTVGQKVETLFTTLDLNKDGVITLDEFTEACGRDGTIAYNIDAMLQGDIICLSSADPAPSDAASRDISR</sequence>
<evidence type="ECO:0000256" key="2">
    <source>
        <dbReference type="ARBA" id="ARBA00022723"/>
    </source>
</evidence>
<keyword evidence="2" id="KW-0479">Metal-binding</keyword>
<evidence type="ECO:0000313" key="7">
    <source>
        <dbReference type="EMBL" id="KAK8382130.1"/>
    </source>
</evidence>
<name>A0AAW0T393_SCYPA</name>
<dbReference type="PANTHER" id="PTHR23055:SF167">
    <property type="entry name" value="EF-HAND DOMAIN-CONTAINING PROTEIN"/>
    <property type="match status" value="1"/>
</dbReference>
<dbReference type="PROSITE" id="PS50222">
    <property type="entry name" value="EF_HAND_2"/>
    <property type="match status" value="3"/>
</dbReference>
<dbReference type="CDD" id="cd00051">
    <property type="entry name" value="EFh"/>
    <property type="match status" value="2"/>
</dbReference>
<proteinExistence type="inferred from homology"/>
<dbReference type="GO" id="GO:0005509">
    <property type="term" value="F:calcium ion binding"/>
    <property type="evidence" value="ECO:0007669"/>
    <property type="project" value="InterPro"/>
</dbReference>
<feature type="domain" description="EF-hand" evidence="6">
    <location>
        <begin position="218"/>
        <end position="253"/>
    </location>
</feature>
<comment type="caution">
    <text evidence="7">The sequence shown here is derived from an EMBL/GenBank/DDBJ whole genome shotgun (WGS) entry which is preliminary data.</text>
</comment>
<dbReference type="PRINTS" id="PR00450">
    <property type="entry name" value="RECOVERIN"/>
</dbReference>
<dbReference type="PROSITE" id="PS00018">
    <property type="entry name" value="EF_HAND_1"/>
    <property type="match status" value="2"/>
</dbReference>
<dbReference type="InterPro" id="IPR018247">
    <property type="entry name" value="EF_Hand_1_Ca_BS"/>
</dbReference>
<dbReference type="InterPro" id="IPR002048">
    <property type="entry name" value="EF_hand_dom"/>
</dbReference>
<dbReference type="EMBL" id="JARAKH010000039">
    <property type="protein sequence ID" value="KAK8382130.1"/>
    <property type="molecule type" value="Genomic_DNA"/>
</dbReference>